<keyword evidence="2" id="KW-1185">Reference proteome</keyword>
<name>A0ABW3W3Q7_9ACTN</name>
<sequence>MTASLDLRAVIADQVREIVREVVADLVGSTASAPPVAASPVAPPPVAAAPAPPAGVAGAEHVTPPQLRERLEAVRIADDADLDRFARHLLALFENPKNRQDLKAGRLRFRLEGGTTAATPQDRPAQRIDTGAVTERQVKDAAEAGRRLILGRRAVLTPLARERARALGVPIEKER</sequence>
<evidence type="ECO:0000313" key="1">
    <source>
        <dbReference type="EMBL" id="MFD1249819.1"/>
    </source>
</evidence>
<protein>
    <submittedName>
        <fullName evidence="1">Uncharacterized protein</fullName>
    </submittedName>
</protein>
<dbReference type="RefSeq" id="WP_367917439.1">
    <property type="nucleotide sequence ID" value="NZ_BAABAC010000004.1"/>
</dbReference>
<evidence type="ECO:0000313" key="2">
    <source>
        <dbReference type="Proteomes" id="UP001597229"/>
    </source>
</evidence>
<comment type="caution">
    <text evidence="1">The sequence shown here is derived from an EMBL/GenBank/DDBJ whole genome shotgun (WGS) entry which is preliminary data.</text>
</comment>
<proteinExistence type="predicted"/>
<accession>A0ABW3W3Q7</accession>
<dbReference type="Proteomes" id="UP001597229">
    <property type="component" value="Unassembled WGS sequence"/>
</dbReference>
<reference evidence="2" key="1">
    <citation type="journal article" date="2019" name="Int. J. Syst. Evol. Microbiol.">
        <title>The Global Catalogue of Microorganisms (GCM) 10K type strain sequencing project: providing services to taxonomists for standard genome sequencing and annotation.</title>
        <authorList>
            <consortium name="The Broad Institute Genomics Platform"/>
            <consortium name="The Broad Institute Genome Sequencing Center for Infectious Disease"/>
            <person name="Wu L."/>
            <person name="Ma J."/>
        </authorList>
    </citation>
    <scope>NUCLEOTIDE SEQUENCE [LARGE SCALE GENOMIC DNA]</scope>
    <source>
        <strain evidence="2">CCUG 52478</strain>
    </source>
</reference>
<gene>
    <name evidence="1" type="ORF">ACFQ3F_18615</name>
</gene>
<organism evidence="1 2">
    <name type="scientific">Nocardioides ginsengisoli</name>
    <dbReference type="NCBI Taxonomy" id="363868"/>
    <lineage>
        <taxon>Bacteria</taxon>
        <taxon>Bacillati</taxon>
        <taxon>Actinomycetota</taxon>
        <taxon>Actinomycetes</taxon>
        <taxon>Propionibacteriales</taxon>
        <taxon>Nocardioidaceae</taxon>
        <taxon>Nocardioides</taxon>
    </lineage>
</organism>
<dbReference type="EMBL" id="JBHTLX010000023">
    <property type="protein sequence ID" value="MFD1249819.1"/>
    <property type="molecule type" value="Genomic_DNA"/>
</dbReference>